<dbReference type="RefSeq" id="XP_043011709.1">
    <property type="nucleotide sequence ID" value="XM_043150620.1"/>
</dbReference>
<gene>
    <name evidence="2" type="ORF">E1B28_006013</name>
</gene>
<dbReference type="GeneID" id="66075089"/>
<evidence type="ECO:0008006" key="4">
    <source>
        <dbReference type="Google" id="ProtNLM"/>
    </source>
</evidence>
<keyword evidence="3" id="KW-1185">Reference proteome</keyword>
<comment type="caution">
    <text evidence="2">The sequence shown here is derived from an EMBL/GenBank/DDBJ whole genome shotgun (WGS) entry which is preliminary data.</text>
</comment>
<dbReference type="KEGG" id="more:E1B28_006013"/>
<name>A0A9P7UWA8_9AGAR</name>
<dbReference type="Proteomes" id="UP001049176">
    <property type="component" value="Chromosome 3"/>
</dbReference>
<evidence type="ECO:0000313" key="2">
    <source>
        <dbReference type="EMBL" id="KAG7095239.1"/>
    </source>
</evidence>
<evidence type="ECO:0000256" key="1">
    <source>
        <dbReference type="SAM" id="MobiDB-lite"/>
    </source>
</evidence>
<protein>
    <recommendedName>
        <fullName evidence="4">F-box domain-containing protein</fullName>
    </recommendedName>
</protein>
<accession>A0A9P7UWA8</accession>
<evidence type="ECO:0000313" key="3">
    <source>
        <dbReference type="Proteomes" id="UP001049176"/>
    </source>
</evidence>
<organism evidence="2 3">
    <name type="scientific">Marasmius oreades</name>
    <name type="common">fairy-ring Marasmius</name>
    <dbReference type="NCBI Taxonomy" id="181124"/>
    <lineage>
        <taxon>Eukaryota</taxon>
        <taxon>Fungi</taxon>
        <taxon>Dikarya</taxon>
        <taxon>Basidiomycota</taxon>
        <taxon>Agaricomycotina</taxon>
        <taxon>Agaricomycetes</taxon>
        <taxon>Agaricomycetidae</taxon>
        <taxon>Agaricales</taxon>
        <taxon>Marasmiineae</taxon>
        <taxon>Marasmiaceae</taxon>
        <taxon>Marasmius</taxon>
    </lineage>
</organism>
<reference evidence="2" key="1">
    <citation type="journal article" date="2021" name="Genome Biol. Evol.">
        <title>The assembled and annotated genome of the fairy-ring fungus Marasmius oreades.</title>
        <authorList>
            <person name="Hiltunen M."/>
            <person name="Ament-Velasquez S.L."/>
            <person name="Johannesson H."/>
        </authorList>
    </citation>
    <scope>NUCLEOTIDE SEQUENCE</scope>
    <source>
        <strain evidence="2">03SP1</strain>
    </source>
</reference>
<dbReference type="OrthoDB" id="2786563at2759"/>
<feature type="region of interest" description="Disordered" evidence="1">
    <location>
        <begin position="239"/>
        <end position="282"/>
    </location>
</feature>
<dbReference type="AlphaFoldDB" id="A0A9P7UWA8"/>
<dbReference type="EMBL" id="CM032183">
    <property type="protein sequence ID" value="KAG7095239.1"/>
    <property type="molecule type" value="Genomic_DNA"/>
</dbReference>
<proteinExistence type="predicted"/>
<sequence>MSLPSLPEELTDRIFQFAVHPDILKTCSQFHRIALPHLYNHVVLSTKRQSTLFLQSSHSHLLKSLVVTVDAFTPELLTSDLQSLDIELLDVDVDIDLPPSLTHLTIRKPPTAAYLSSDNTRRFIYRLAQQLPPTLTTVHVAFKLSDPTLDSASPVTHLARSLASLPNLHTFITLLPSVWSEVLLLVSSNLSLRRITLGQGIVPTGLFMNTAVKHPRLMELIRAGTPIIRHRAQTLPQTAFPPSLITTSCPRPSTKKQQPPSPQSAHPHNTRVLQRRWSNAHP</sequence>